<protein>
    <submittedName>
        <fullName evidence="1">Uncharacterized protein</fullName>
    </submittedName>
</protein>
<evidence type="ECO:0000313" key="2">
    <source>
        <dbReference type="Proteomes" id="UP000284416"/>
    </source>
</evidence>
<proteinExistence type="predicted"/>
<evidence type="ECO:0000313" key="1">
    <source>
        <dbReference type="EMBL" id="RHW36081.1"/>
    </source>
</evidence>
<reference evidence="1 2" key="1">
    <citation type="journal article" date="2017" name="Int. J. Syst. Evol. Microbiol.">
        <title>Bacillus notoginsengisoli sp. nov., a novel bacterium isolated from the rhizosphere of Panax notoginseng.</title>
        <authorList>
            <person name="Zhang M.Y."/>
            <person name="Cheng J."/>
            <person name="Cai Y."/>
            <person name="Zhang T.Y."/>
            <person name="Wu Y.Y."/>
            <person name="Manikprabhu D."/>
            <person name="Li W.J."/>
            <person name="Zhang Y.X."/>
        </authorList>
    </citation>
    <scope>NUCLEOTIDE SEQUENCE [LARGE SCALE GENOMIC DNA]</scope>
    <source>
        <strain evidence="1 2">JCM 30743</strain>
    </source>
</reference>
<gene>
    <name evidence="1" type="ORF">D1B31_18560</name>
</gene>
<comment type="caution">
    <text evidence="1">The sequence shown here is derived from an EMBL/GenBank/DDBJ whole genome shotgun (WGS) entry which is preliminary data.</text>
</comment>
<dbReference type="OrthoDB" id="2895631at2"/>
<dbReference type="Proteomes" id="UP000284416">
    <property type="component" value="Unassembled WGS sequence"/>
</dbReference>
<accession>A0A417YQR0</accession>
<sequence>MELLELIKLEEYRGQKFLVEFVEPIPSGSWFKIHTSHGLVLNITIEGVDTIERARNEVIQAYKKQLDGREFD</sequence>
<organism evidence="1 2">
    <name type="scientific">Neobacillus notoginsengisoli</name>
    <dbReference type="NCBI Taxonomy" id="1578198"/>
    <lineage>
        <taxon>Bacteria</taxon>
        <taxon>Bacillati</taxon>
        <taxon>Bacillota</taxon>
        <taxon>Bacilli</taxon>
        <taxon>Bacillales</taxon>
        <taxon>Bacillaceae</taxon>
        <taxon>Neobacillus</taxon>
    </lineage>
</organism>
<dbReference type="EMBL" id="QWEG01000012">
    <property type="protein sequence ID" value="RHW36081.1"/>
    <property type="molecule type" value="Genomic_DNA"/>
</dbReference>
<dbReference type="RefSeq" id="WP_118923200.1">
    <property type="nucleotide sequence ID" value="NZ_QWEG01000012.1"/>
</dbReference>
<name>A0A417YQR0_9BACI</name>
<dbReference type="AlphaFoldDB" id="A0A417YQR0"/>
<keyword evidence="2" id="KW-1185">Reference proteome</keyword>